<protein>
    <submittedName>
        <fullName evidence="3">Uncharacterized protein</fullName>
    </submittedName>
</protein>
<evidence type="ECO:0000256" key="2">
    <source>
        <dbReference type="SAM" id="SignalP"/>
    </source>
</evidence>
<evidence type="ECO:0000313" key="3">
    <source>
        <dbReference type="EMBL" id="JAP87267.1"/>
    </source>
</evidence>
<keyword evidence="2" id="KW-0732">Signal</keyword>
<evidence type="ECO:0000256" key="1">
    <source>
        <dbReference type="SAM" id="MobiDB-lite"/>
    </source>
</evidence>
<feature type="chain" id="PRO_5007287006" evidence="2">
    <location>
        <begin position="38"/>
        <end position="110"/>
    </location>
</feature>
<dbReference type="AlphaFoldDB" id="A0A131Z7J8"/>
<feature type="region of interest" description="Disordered" evidence="1">
    <location>
        <begin position="42"/>
        <end position="70"/>
    </location>
</feature>
<feature type="signal peptide" evidence="2">
    <location>
        <begin position="1"/>
        <end position="37"/>
    </location>
</feature>
<proteinExistence type="predicted"/>
<dbReference type="EMBL" id="GEDV01001290">
    <property type="protein sequence ID" value="JAP87267.1"/>
    <property type="molecule type" value="Transcribed_RNA"/>
</dbReference>
<sequence>KPFIEEPVRLRGTGRMKVAISLIALLAVFHLPQLVQCYDDFSAPGDESEEQQINSMKEGEPMSANEQSSWLPRLHRMPSGEEIAETYRRFKEAVKQVVNAIHSRFRTIVH</sequence>
<accession>A0A131Z7J8</accession>
<reference evidence="3" key="1">
    <citation type="journal article" date="2016" name="Ticks Tick Borne Dis.">
        <title>De novo assembly and annotation of the salivary gland transcriptome of Rhipicephalus appendiculatus male and female ticks during blood feeding.</title>
        <authorList>
            <person name="de Castro M.H."/>
            <person name="de Klerk D."/>
            <person name="Pienaar R."/>
            <person name="Latif A.A."/>
            <person name="Rees D.J."/>
            <person name="Mans B.J."/>
        </authorList>
    </citation>
    <scope>NUCLEOTIDE SEQUENCE</scope>
    <source>
        <tissue evidence="3">Salivary glands</tissue>
    </source>
</reference>
<feature type="non-terminal residue" evidence="3">
    <location>
        <position position="1"/>
    </location>
</feature>
<name>A0A131Z7J8_RHIAP</name>
<organism evidence="3">
    <name type="scientific">Rhipicephalus appendiculatus</name>
    <name type="common">Brown ear tick</name>
    <dbReference type="NCBI Taxonomy" id="34631"/>
    <lineage>
        <taxon>Eukaryota</taxon>
        <taxon>Metazoa</taxon>
        <taxon>Ecdysozoa</taxon>
        <taxon>Arthropoda</taxon>
        <taxon>Chelicerata</taxon>
        <taxon>Arachnida</taxon>
        <taxon>Acari</taxon>
        <taxon>Parasitiformes</taxon>
        <taxon>Ixodida</taxon>
        <taxon>Ixodoidea</taxon>
        <taxon>Ixodidae</taxon>
        <taxon>Rhipicephalinae</taxon>
        <taxon>Rhipicephalus</taxon>
        <taxon>Rhipicephalus</taxon>
    </lineage>
</organism>